<feature type="domain" description="HTH cro/C1-type" evidence="1">
    <location>
        <begin position="19"/>
        <end position="45"/>
    </location>
</feature>
<dbReference type="InterPro" id="IPR010982">
    <property type="entry name" value="Lambda_DNA-bd_dom_sf"/>
</dbReference>
<name>A0A6N3FDJ5_FLAPL</name>
<gene>
    <name evidence="2" type="ORF">FPLFYP42_02541</name>
</gene>
<sequence>MPAQWTADLIGEMHLARVSKKQLAERLGVTPEYVSMVLNGHREPDGAAGRFKGALAQIISTQSQNTKAEGQ</sequence>
<evidence type="ECO:0000259" key="1">
    <source>
        <dbReference type="PROSITE" id="PS50943"/>
    </source>
</evidence>
<proteinExistence type="predicted"/>
<dbReference type="InterPro" id="IPR001387">
    <property type="entry name" value="Cro/C1-type_HTH"/>
</dbReference>
<evidence type="ECO:0000313" key="2">
    <source>
        <dbReference type="EMBL" id="VYU50030.1"/>
    </source>
</evidence>
<dbReference type="GO" id="GO:0003677">
    <property type="term" value="F:DNA binding"/>
    <property type="evidence" value="ECO:0007669"/>
    <property type="project" value="InterPro"/>
</dbReference>
<protein>
    <submittedName>
        <fullName evidence="2">Helix-turn-helix</fullName>
    </submittedName>
</protein>
<accession>A0A6N3FDJ5</accession>
<reference evidence="2" key="1">
    <citation type="submission" date="2019-11" db="EMBL/GenBank/DDBJ databases">
        <authorList>
            <person name="Feng L."/>
        </authorList>
    </citation>
    <scope>NUCLEOTIDE SEQUENCE</scope>
    <source>
        <strain evidence="2">FplautiiLFYP42</strain>
    </source>
</reference>
<organism evidence="2">
    <name type="scientific">Flavonifractor plautii</name>
    <name type="common">Fusobacterium plautii</name>
    <dbReference type="NCBI Taxonomy" id="292800"/>
    <lineage>
        <taxon>Bacteria</taxon>
        <taxon>Bacillati</taxon>
        <taxon>Bacillota</taxon>
        <taxon>Clostridia</taxon>
        <taxon>Eubacteriales</taxon>
        <taxon>Oscillospiraceae</taxon>
        <taxon>Flavonifractor</taxon>
    </lineage>
</organism>
<dbReference type="SUPFAM" id="SSF47413">
    <property type="entry name" value="lambda repressor-like DNA-binding domains"/>
    <property type="match status" value="1"/>
</dbReference>
<dbReference type="EMBL" id="CACRUB010000046">
    <property type="protein sequence ID" value="VYU50030.1"/>
    <property type="molecule type" value="Genomic_DNA"/>
</dbReference>
<dbReference type="Pfam" id="PF01381">
    <property type="entry name" value="HTH_3"/>
    <property type="match status" value="1"/>
</dbReference>
<dbReference type="AlphaFoldDB" id="A0A6N3FDJ5"/>
<dbReference type="PROSITE" id="PS50943">
    <property type="entry name" value="HTH_CROC1"/>
    <property type="match status" value="1"/>
</dbReference>
<dbReference type="CDD" id="cd00093">
    <property type="entry name" value="HTH_XRE"/>
    <property type="match status" value="1"/>
</dbReference>